<comment type="caution">
    <text evidence="3">The sequence shown here is derived from an EMBL/GenBank/DDBJ whole genome shotgun (WGS) entry which is preliminary data.</text>
</comment>
<dbReference type="EMBL" id="JACYFG010000060">
    <property type="protein sequence ID" value="MBD5782297.1"/>
    <property type="molecule type" value="Genomic_DNA"/>
</dbReference>
<keyword evidence="3" id="KW-0695">RNA-directed DNA polymerase</keyword>
<dbReference type="PANTHER" id="PTHR34047">
    <property type="entry name" value="NUCLEAR INTRON MATURASE 1, MITOCHONDRIAL-RELATED"/>
    <property type="match status" value="1"/>
</dbReference>
<feature type="domain" description="Reverse transcriptase" evidence="2">
    <location>
        <begin position="1"/>
        <end position="299"/>
    </location>
</feature>
<dbReference type="InterPro" id="IPR051083">
    <property type="entry name" value="GrpII_Intron_Splice-Mob/Def"/>
</dbReference>
<dbReference type="InterPro" id="IPR000477">
    <property type="entry name" value="RT_dom"/>
</dbReference>
<evidence type="ECO:0000259" key="2">
    <source>
        <dbReference type="PROSITE" id="PS50878"/>
    </source>
</evidence>
<evidence type="ECO:0000313" key="3">
    <source>
        <dbReference type="EMBL" id="MBD5782297.1"/>
    </source>
</evidence>
<reference evidence="3" key="1">
    <citation type="submission" date="2020-09" db="EMBL/GenBank/DDBJ databases">
        <title>Pelagicoccus enzymogenes sp. nov. with an EPS production, isolated from marine sediment.</title>
        <authorList>
            <person name="Feng X."/>
        </authorList>
    </citation>
    <scope>NUCLEOTIDE SEQUENCE</scope>
    <source>
        <strain evidence="3">NFK12</strain>
    </source>
</reference>
<dbReference type="InterPro" id="IPR043502">
    <property type="entry name" value="DNA/RNA_pol_sf"/>
</dbReference>
<dbReference type="CDD" id="cd01646">
    <property type="entry name" value="RT_Bac_retron_I"/>
    <property type="match status" value="1"/>
</dbReference>
<dbReference type="PROSITE" id="PS50878">
    <property type="entry name" value="RT_POL"/>
    <property type="match status" value="1"/>
</dbReference>
<keyword evidence="3" id="KW-0808">Transferase</keyword>
<dbReference type="AlphaFoldDB" id="A0A927FBY4"/>
<keyword evidence="3" id="KW-0548">Nucleotidyltransferase</keyword>
<dbReference type="GO" id="GO:0003964">
    <property type="term" value="F:RNA-directed DNA polymerase activity"/>
    <property type="evidence" value="ECO:0007669"/>
    <property type="project" value="UniProtKB-KW"/>
</dbReference>
<name>A0A927FBY4_9BACT</name>
<dbReference type="PANTHER" id="PTHR34047:SF8">
    <property type="entry name" value="PROTEIN YKFC"/>
    <property type="match status" value="1"/>
</dbReference>
<sequence length="518" mass="60001">MNLDIRLAWDRYKADQADMAFADHPFETAAIDQNLDNWLGLLGKRLPDFHPSRSEIIEIPKPSFHLRPGSILEPADATVLNALLLNDIDKLRDVQQWSAGHCRFSYILKEDQNGRKWFENEYKGWTNFREKSIEYLNNGYSWVVFADVSAFFENISINRLVGDLKTHDIAPECVNLLSSCLNRWAEPRSKGIPQGYRASFILSEFYFNSIDRRLDNAKIRFCRYVDDMRIFCKTKEDAIDQLHTLTALLREKELNLQTAKSFIADQSQARREIDSVTPRIKELETAVQEELSEFLGLSITSVTPSALQKYFESIDADLKLESVKRAFVEYFIDQNDFDKTLFHYCINRLGAAENNFAVDYCVECLSERPEEFIHILPYFSKLSDQCVEIAEKIIDKIEEGTKSTDYTSFLFLRWLYQQNLCSEKILSFCRSIQSSERLGRHSKSYVWAIIGENGDYSDLDSLESEYGKTDHKASKATLICAIRKMEKSRRNAIYSRAEGDDILVSYAINYAKQITHKK</sequence>
<dbReference type="SUPFAM" id="SSF56672">
    <property type="entry name" value="DNA/RNA polymerases"/>
    <property type="match status" value="1"/>
</dbReference>
<dbReference type="Proteomes" id="UP000622317">
    <property type="component" value="Unassembled WGS sequence"/>
</dbReference>
<accession>A0A927FBY4</accession>
<gene>
    <name evidence="3" type="ORF">IEN85_22550</name>
</gene>
<dbReference type="Pfam" id="PF00078">
    <property type="entry name" value="RVT_1"/>
    <property type="match status" value="1"/>
</dbReference>
<dbReference type="RefSeq" id="WP_191619376.1">
    <property type="nucleotide sequence ID" value="NZ_JACYFG010000060.1"/>
</dbReference>
<proteinExistence type="inferred from homology"/>
<dbReference type="InterPro" id="IPR043128">
    <property type="entry name" value="Rev_trsase/Diguanyl_cyclase"/>
</dbReference>
<keyword evidence="4" id="KW-1185">Reference proteome</keyword>
<evidence type="ECO:0000256" key="1">
    <source>
        <dbReference type="ARBA" id="ARBA00034120"/>
    </source>
</evidence>
<protein>
    <submittedName>
        <fullName evidence="3">RNA-directed DNA polymerase</fullName>
    </submittedName>
</protein>
<organism evidence="3 4">
    <name type="scientific">Pelagicoccus enzymogenes</name>
    <dbReference type="NCBI Taxonomy" id="2773457"/>
    <lineage>
        <taxon>Bacteria</taxon>
        <taxon>Pseudomonadati</taxon>
        <taxon>Verrucomicrobiota</taxon>
        <taxon>Opitutia</taxon>
        <taxon>Puniceicoccales</taxon>
        <taxon>Pelagicoccaceae</taxon>
        <taxon>Pelagicoccus</taxon>
    </lineage>
</organism>
<comment type="similarity">
    <text evidence="1">Belongs to the bacterial reverse transcriptase family.</text>
</comment>
<dbReference type="Gene3D" id="3.30.70.270">
    <property type="match status" value="1"/>
</dbReference>
<evidence type="ECO:0000313" key="4">
    <source>
        <dbReference type="Proteomes" id="UP000622317"/>
    </source>
</evidence>